<dbReference type="AlphaFoldDB" id="A0A8X6EXE9"/>
<feature type="region of interest" description="Disordered" evidence="1">
    <location>
        <begin position="157"/>
        <end position="222"/>
    </location>
</feature>
<reference evidence="2" key="1">
    <citation type="submission" date="2020-07" db="EMBL/GenBank/DDBJ databases">
        <title>Multicomponent nature underlies the extraordinary mechanical properties of spider dragline silk.</title>
        <authorList>
            <person name="Kono N."/>
            <person name="Nakamura H."/>
            <person name="Mori M."/>
            <person name="Yoshida Y."/>
            <person name="Ohtoshi R."/>
            <person name="Malay A.D."/>
            <person name="Moran D.A.P."/>
            <person name="Tomita M."/>
            <person name="Numata K."/>
            <person name="Arakawa K."/>
        </authorList>
    </citation>
    <scope>NUCLEOTIDE SEQUENCE</scope>
</reference>
<sequence>MGYAHPSGMRKITDKFKKGPTLTLVDLPDAKSVFIPEWIHRFKLDVYRVRREEVKSQKWIPVKAPISTDYPNPKEELFFDSILSDPHNVSQPVIETTCLTTGETACLTSGETACLVTHETAALTVESSEMADLTMESDERIETNFSDHNYSVEATSLNSSLPMESDERTSLNSSIPVESDERTSLNSSIPVESDERTSLNSSIPMESDETTNSSIPVESEETTCSSIPMKLDETIEKPDSRVETTIQSLVKMEPKIHTSLIMWFQLALHSHGPFLGVLVGADSLLYFRIFDLAHLLGKRNGSAFAKRFLYDLVRGRDVLPSFQIFPTQTERAQLVPRDVAYRILYRENVPMAERFSNALDTGWAYVMGPRLFERSYKPSPKLVVVETPHEHTVNVSQWIREFITDVERQREMEMQLLKQYLSPASLKPRVDETKDAILNIQRKMTREGQNDETRDETKEAILNIQREMTREGQNDETRDETMEVSGDETRDETEEASRDETRNETREASDDETRNETREDSGDEAPNETREASGDETMEETMGSPRENFFQMVTESEFKSNFNNKQNSSKVFTRMPQTIHVLRSLNPKVMVVVPDT</sequence>
<organism evidence="2 3">
    <name type="scientific">Trichonephila clavata</name>
    <name type="common">Joro spider</name>
    <name type="synonym">Nephila clavata</name>
    <dbReference type="NCBI Taxonomy" id="2740835"/>
    <lineage>
        <taxon>Eukaryota</taxon>
        <taxon>Metazoa</taxon>
        <taxon>Ecdysozoa</taxon>
        <taxon>Arthropoda</taxon>
        <taxon>Chelicerata</taxon>
        <taxon>Arachnida</taxon>
        <taxon>Araneae</taxon>
        <taxon>Araneomorphae</taxon>
        <taxon>Entelegynae</taxon>
        <taxon>Araneoidea</taxon>
        <taxon>Nephilidae</taxon>
        <taxon>Trichonephila</taxon>
    </lineage>
</organism>
<evidence type="ECO:0000313" key="3">
    <source>
        <dbReference type="Proteomes" id="UP000887116"/>
    </source>
</evidence>
<proteinExistence type="predicted"/>
<dbReference type="EMBL" id="BMAO01000050">
    <property type="protein sequence ID" value="GFQ63987.1"/>
    <property type="molecule type" value="Genomic_DNA"/>
</dbReference>
<accession>A0A8X6EXE9</accession>
<name>A0A8X6EXE9_TRICU</name>
<feature type="region of interest" description="Disordered" evidence="1">
    <location>
        <begin position="466"/>
        <end position="543"/>
    </location>
</feature>
<evidence type="ECO:0000313" key="2">
    <source>
        <dbReference type="EMBL" id="GFQ63987.1"/>
    </source>
</evidence>
<feature type="compositionally biased region" description="Polar residues" evidence="1">
    <location>
        <begin position="198"/>
        <end position="222"/>
    </location>
</feature>
<comment type="caution">
    <text evidence="2">The sequence shown here is derived from an EMBL/GenBank/DDBJ whole genome shotgun (WGS) entry which is preliminary data.</text>
</comment>
<feature type="compositionally biased region" description="Basic and acidic residues" evidence="1">
    <location>
        <begin position="467"/>
        <end position="481"/>
    </location>
</feature>
<protein>
    <submittedName>
        <fullName evidence="2">Uncharacterized protein</fullName>
    </submittedName>
</protein>
<dbReference type="Proteomes" id="UP000887116">
    <property type="component" value="Unassembled WGS sequence"/>
</dbReference>
<feature type="compositionally biased region" description="Basic and acidic residues" evidence="1">
    <location>
        <begin position="495"/>
        <end position="520"/>
    </location>
</feature>
<dbReference type="OrthoDB" id="8964719at2759"/>
<feature type="compositionally biased region" description="Acidic residues" evidence="1">
    <location>
        <begin position="485"/>
        <end position="494"/>
    </location>
</feature>
<keyword evidence="3" id="KW-1185">Reference proteome</keyword>
<gene>
    <name evidence="2" type="ORF">TNCT_115681</name>
</gene>
<evidence type="ECO:0000256" key="1">
    <source>
        <dbReference type="SAM" id="MobiDB-lite"/>
    </source>
</evidence>